<dbReference type="CDD" id="cd12214">
    <property type="entry name" value="ChiA1_BD"/>
    <property type="match status" value="1"/>
</dbReference>
<dbReference type="GO" id="GO:0004553">
    <property type="term" value="F:hydrolase activity, hydrolyzing O-glycosyl compounds"/>
    <property type="evidence" value="ECO:0007669"/>
    <property type="project" value="InterPro"/>
</dbReference>
<reference evidence="3" key="1">
    <citation type="submission" date="2018-10" db="EMBL/GenBank/DDBJ databases">
        <title>Effector identification in a new, highly contiguous assembly of the strawberry crown rot pathogen Phytophthora cactorum.</title>
        <authorList>
            <person name="Armitage A.D."/>
            <person name="Nellist C.F."/>
            <person name="Bates H."/>
            <person name="Vickerstaff R.J."/>
            <person name="Harrison R.J."/>
        </authorList>
    </citation>
    <scope>NUCLEOTIDE SEQUENCE</scope>
    <source>
        <strain evidence="3">4032</strain>
    </source>
</reference>
<dbReference type="Gene3D" id="2.60.40.10">
    <property type="entry name" value="Immunoglobulins"/>
    <property type="match status" value="1"/>
</dbReference>
<dbReference type="PROSITE" id="PS50853">
    <property type="entry name" value="FN3"/>
    <property type="match status" value="1"/>
</dbReference>
<dbReference type="InterPro" id="IPR003610">
    <property type="entry name" value="CBM5/12"/>
</dbReference>
<dbReference type="GO" id="GO:0005975">
    <property type="term" value="P:carbohydrate metabolic process"/>
    <property type="evidence" value="ECO:0007669"/>
    <property type="project" value="InterPro"/>
</dbReference>
<evidence type="ECO:0000256" key="1">
    <source>
        <dbReference type="ARBA" id="ARBA00022801"/>
    </source>
</evidence>
<comment type="caution">
    <text evidence="3">The sequence shown here is derived from an EMBL/GenBank/DDBJ whole genome shotgun (WGS) entry which is preliminary data.</text>
</comment>
<dbReference type="SMART" id="SM00495">
    <property type="entry name" value="ChtBD3"/>
    <property type="match status" value="1"/>
</dbReference>
<evidence type="ECO:0000259" key="2">
    <source>
        <dbReference type="PROSITE" id="PS50853"/>
    </source>
</evidence>
<dbReference type="InterPro" id="IPR013783">
    <property type="entry name" value="Ig-like_fold"/>
</dbReference>
<dbReference type="Pfam" id="PF00041">
    <property type="entry name" value="fn3"/>
    <property type="match status" value="1"/>
</dbReference>
<gene>
    <name evidence="3" type="ORF">PC115_g25480</name>
</gene>
<evidence type="ECO:0000313" key="3">
    <source>
        <dbReference type="EMBL" id="KAG2866529.1"/>
    </source>
</evidence>
<feature type="domain" description="Fibronectin type-III" evidence="2">
    <location>
        <begin position="1"/>
        <end position="86"/>
    </location>
</feature>
<dbReference type="InterPro" id="IPR036573">
    <property type="entry name" value="CBM_sf_5/12"/>
</dbReference>
<dbReference type="GO" id="GO:0030246">
    <property type="term" value="F:carbohydrate binding"/>
    <property type="evidence" value="ECO:0007669"/>
    <property type="project" value="InterPro"/>
</dbReference>
<dbReference type="Gene3D" id="2.10.10.20">
    <property type="entry name" value="Carbohydrate-binding module superfamily 5/12"/>
    <property type="match status" value="1"/>
</dbReference>
<dbReference type="Proteomes" id="UP000774804">
    <property type="component" value="Unassembled WGS sequence"/>
</dbReference>
<dbReference type="SUPFAM" id="SSF51055">
    <property type="entry name" value="Carbohydrate binding domain"/>
    <property type="match status" value="1"/>
</dbReference>
<dbReference type="PRINTS" id="PR00014">
    <property type="entry name" value="FNTYPEIII"/>
</dbReference>
<keyword evidence="1" id="KW-0378">Hydrolase</keyword>
<evidence type="ECO:0000313" key="4">
    <source>
        <dbReference type="Proteomes" id="UP000774804"/>
    </source>
</evidence>
<dbReference type="EMBL" id="RCMI01004979">
    <property type="protein sequence ID" value="KAG2866529.1"/>
    <property type="molecule type" value="Genomic_DNA"/>
</dbReference>
<organism evidence="3 4">
    <name type="scientific">Phytophthora cactorum</name>
    <dbReference type="NCBI Taxonomy" id="29920"/>
    <lineage>
        <taxon>Eukaryota</taxon>
        <taxon>Sar</taxon>
        <taxon>Stramenopiles</taxon>
        <taxon>Oomycota</taxon>
        <taxon>Peronosporomycetes</taxon>
        <taxon>Peronosporales</taxon>
        <taxon>Peronosporaceae</taxon>
        <taxon>Phytophthora</taxon>
    </lineage>
</organism>
<accession>A0A8T0ZWK2</accession>
<name>A0A8T0ZWK2_9STRA</name>
<proteinExistence type="predicted"/>
<dbReference type="InterPro" id="IPR036116">
    <property type="entry name" value="FN3_sf"/>
</dbReference>
<protein>
    <recommendedName>
        <fullName evidence="2">Fibronectin type-III domain-containing protein</fullName>
    </recommendedName>
</protein>
<dbReference type="InterPro" id="IPR003961">
    <property type="entry name" value="FN3_dom"/>
</dbReference>
<dbReference type="AlphaFoldDB" id="A0A8T0ZWK2"/>
<dbReference type="SMART" id="SM00060">
    <property type="entry name" value="FN3"/>
    <property type="match status" value="1"/>
</dbReference>
<dbReference type="CDD" id="cd00063">
    <property type="entry name" value="FN3"/>
    <property type="match status" value="1"/>
</dbReference>
<sequence>MGTPTASSIQLMWTASTDNVGVTGYKIYNGSTLVTTTSGTATSYTVTNLEANTTYNFSVYAVDAAGNQSAASTVSGKTAAASTAPAWATNTQYTVGTIVSYNGLTYKCLLTHKSQVDWIPSATPTLWQLQ</sequence>
<dbReference type="GO" id="GO:0005576">
    <property type="term" value="C:extracellular region"/>
    <property type="evidence" value="ECO:0007669"/>
    <property type="project" value="InterPro"/>
</dbReference>
<dbReference type="SUPFAM" id="SSF49265">
    <property type="entry name" value="Fibronectin type III"/>
    <property type="match status" value="1"/>
</dbReference>
<dbReference type="Pfam" id="PF02839">
    <property type="entry name" value="CBM_5_12"/>
    <property type="match status" value="1"/>
</dbReference>